<protein>
    <submittedName>
        <fullName evidence="2">HEAT repeat domain-containing protein</fullName>
    </submittedName>
</protein>
<dbReference type="Gene3D" id="1.25.10.10">
    <property type="entry name" value="Leucine-rich Repeat Variant"/>
    <property type="match status" value="2"/>
</dbReference>
<dbReference type="EMBL" id="JADKMA010000093">
    <property type="protein sequence ID" value="MBO8193735.1"/>
    <property type="molecule type" value="Genomic_DNA"/>
</dbReference>
<organism evidence="2 3">
    <name type="scientific">Streptomyces oryzae</name>
    <dbReference type="NCBI Taxonomy" id="1434886"/>
    <lineage>
        <taxon>Bacteria</taxon>
        <taxon>Bacillati</taxon>
        <taxon>Actinomycetota</taxon>
        <taxon>Actinomycetes</taxon>
        <taxon>Kitasatosporales</taxon>
        <taxon>Streptomycetaceae</taxon>
        <taxon>Streptomyces</taxon>
    </lineage>
</organism>
<proteinExistence type="predicted"/>
<keyword evidence="3" id="KW-1185">Reference proteome</keyword>
<gene>
    <name evidence="2" type="ORF">ITI46_19010</name>
</gene>
<dbReference type="InterPro" id="IPR016024">
    <property type="entry name" value="ARM-type_fold"/>
</dbReference>
<evidence type="ECO:0000313" key="2">
    <source>
        <dbReference type="EMBL" id="MBO8193735.1"/>
    </source>
</evidence>
<dbReference type="InterPro" id="IPR004155">
    <property type="entry name" value="PBS_lyase_HEAT"/>
</dbReference>
<reference evidence="2 3" key="1">
    <citation type="submission" date="2020-11" db="EMBL/GenBank/DDBJ databases">
        <title>Streptomyces spirodelae sp. nov., isolated from duckweed.</title>
        <authorList>
            <person name="Saimee Y."/>
            <person name="Duangmal K."/>
        </authorList>
    </citation>
    <scope>NUCLEOTIDE SEQUENCE [LARGE SCALE GENOMIC DNA]</scope>
    <source>
        <strain evidence="2 3">S16-07</strain>
    </source>
</reference>
<evidence type="ECO:0000256" key="1">
    <source>
        <dbReference type="SAM" id="MobiDB-lite"/>
    </source>
</evidence>
<evidence type="ECO:0000313" key="3">
    <source>
        <dbReference type="Proteomes" id="UP001519064"/>
    </source>
</evidence>
<dbReference type="RefSeq" id="WP_209240850.1">
    <property type="nucleotide sequence ID" value="NZ_JADKMA010000093.1"/>
</dbReference>
<dbReference type="SMART" id="SM00567">
    <property type="entry name" value="EZ_HEAT"/>
    <property type="match status" value="3"/>
</dbReference>
<accession>A0ABS3XED9</accession>
<feature type="region of interest" description="Disordered" evidence="1">
    <location>
        <begin position="185"/>
        <end position="215"/>
    </location>
</feature>
<sequence length="215" mass="23646">MGDAFRALIDRVRPEAEPVEYARLVTLARQRSTEARDQLAAVLVETERPLWAREIAAFALGSAGDRRAFETLIFMLNYRDPVCCASAAQALERLRDPRTAKAAAALATNELRTAYALYPVRLLTALRAPESVPTLINVLQRLLIGPLHYWPIAEACVVGLGALGDKRAIPVLDAAAEHHRLSPSAKAALARIPTQSRRGETEETARRETRQKMSG</sequence>
<dbReference type="SUPFAM" id="SSF48371">
    <property type="entry name" value="ARM repeat"/>
    <property type="match status" value="1"/>
</dbReference>
<dbReference type="Pfam" id="PF03130">
    <property type="entry name" value="HEAT_PBS"/>
    <property type="match status" value="2"/>
</dbReference>
<dbReference type="InterPro" id="IPR011989">
    <property type="entry name" value="ARM-like"/>
</dbReference>
<comment type="caution">
    <text evidence="2">The sequence shown here is derived from an EMBL/GenBank/DDBJ whole genome shotgun (WGS) entry which is preliminary data.</text>
</comment>
<dbReference type="Proteomes" id="UP001519064">
    <property type="component" value="Unassembled WGS sequence"/>
</dbReference>
<feature type="compositionally biased region" description="Basic and acidic residues" evidence="1">
    <location>
        <begin position="197"/>
        <end position="215"/>
    </location>
</feature>
<name>A0ABS3XED9_9ACTN</name>